<proteinExistence type="inferred from homology"/>
<evidence type="ECO:0000313" key="4">
    <source>
        <dbReference type="Proteomes" id="UP001443914"/>
    </source>
</evidence>
<feature type="compositionally biased region" description="Basic and acidic residues" evidence="2">
    <location>
        <begin position="17"/>
        <end position="29"/>
    </location>
</feature>
<dbReference type="InterPro" id="IPR005513">
    <property type="entry name" value="LEA_1"/>
</dbReference>
<comment type="similarity">
    <text evidence="1">Belongs to the LEA type 1 family.</text>
</comment>
<evidence type="ECO:0000256" key="1">
    <source>
        <dbReference type="ARBA" id="ARBA00010975"/>
    </source>
</evidence>
<comment type="caution">
    <text evidence="3">The sequence shown here is derived from an EMBL/GenBank/DDBJ whole genome shotgun (WGS) entry which is preliminary data.</text>
</comment>
<dbReference type="Pfam" id="PF03760">
    <property type="entry name" value="LEA_1"/>
    <property type="match status" value="1"/>
</dbReference>
<sequence>MQAIKEKIGEMSSMRKAKSEARAEEKEEIEKAEARKNIAKEVRKAKEAEAAMDMHVAKAGEVANNEIAKHASHSRQHHSS</sequence>
<dbReference type="PANTHER" id="PTHR33493">
    <property type="entry name" value="LATE EMBRYOGENESIS ABUNDANT PROTEIN 6-RELATED"/>
    <property type="match status" value="1"/>
</dbReference>
<dbReference type="GO" id="GO:0009793">
    <property type="term" value="P:embryo development ending in seed dormancy"/>
    <property type="evidence" value="ECO:0007669"/>
    <property type="project" value="InterPro"/>
</dbReference>
<keyword evidence="4" id="KW-1185">Reference proteome</keyword>
<dbReference type="AlphaFoldDB" id="A0AAW1MKQ1"/>
<dbReference type="EMBL" id="JBDFQZ010000002">
    <property type="protein sequence ID" value="KAK9749089.1"/>
    <property type="molecule type" value="Genomic_DNA"/>
</dbReference>
<evidence type="ECO:0000313" key="3">
    <source>
        <dbReference type="EMBL" id="KAK9749089.1"/>
    </source>
</evidence>
<name>A0AAW1MKQ1_SAPOF</name>
<organism evidence="3 4">
    <name type="scientific">Saponaria officinalis</name>
    <name type="common">Common soapwort</name>
    <name type="synonym">Lychnis saponaria</name>
    <dbReference type="NCBI Taxonomy" id="3572"/>
    <lineage>
        <taxon>Eukaryota</taxon>
        <taxon>Viridiplantae</taxon>
        <taxon>Streptophyta</taxon>
        <taxon>Embryophyta</taxon>
        <taxon>Tracheophyta</taxon>
        <taxon>Spermatophyta</taxon>
        <taxon>Magnoliopsida</taxon>
        <taxon>eudicotyledons</taxon>
        <taxon>Gunneridae</taxon>
        <taxon>Pentapetalae</taxon>
        <taxon>Caryophyllales</taxon>
        <taxon>Caryophyllaceae</taxon>
        <taxon>Caryophylleae</taxon>
        <taxon>Saponaria</taxon>
    </lineage>
</organism>
<evidence type="ECO:0008006" key="5">
    <source>
        <dbReference type="Google" id="ProtNLM"/>
    </source>
</evidence>
<protein>
    <recommendedName>
        <fullName evidence="5">Late embryogenesis abundant protein</fullName>
    </recommendedName>
</protein>
<evidence type="ECO:0000256" key="2">
    <source>
        <dbReference type="SAM" id="MobiDB-lite"/>
    </source>
</evidence>
<gene>
    <name evidence="3" type="ORF">RND81_02G101800</name>
</gene>
<dbReference type="Proteomes" id="UP001443914">
    <property type="component" value="Unassembled WGS sequence"/>
</dbReference>
<feature type="region of interest" description="Disordered" evidence="2">
    <location>
        <begin position="1"/>
        <end position="29"/>
    </location>
</feature>
<accession>A0AAW1MKQ1</accession>
<dbReference type="PANTHER" id="PTHR33493:SF3">
    <property type="entry name" value="LATE EMBRYOGENESIS ABUNDANT PROTEIN, LEA_1 SUBGROUP"/>
    <property type="match status" value="1"/>
</dbReference>
<reference evidence="3" key="1">
    <citation type="submission" date="2024-03" db="EMBL/GenBank/DDBJ databases">
        <title>WGS assembly of Saponaria officinalis var. Norfolk2.</title>
        <authorList>
            <person name="Jenkins J."/>
            <person name="Shu S."/>
            <person name="Grimwood J."/>
            <person name="Barry K."/>
            <person name="Goodstein D."/>
            <person name="Schmutz J."/>
            <person name="Leebens-Mack J."/>
            <person name="Osbourn A."/>
        </authorList>
    </citation>
    <scope>NUCLEOTIDE SEQUENCE [LARGE SCALE GENOMIC DNA]</scope>
    <source>
        <strain evidence="3">JIC</strain>
    </source>
</reference>